<name>A0ABV5JKP0_9ACTN</name>
<keyword evidence="2" id="KW-1185">Reference proteome</keyword>
<dbReference type="Proteomes" id="UP001589700">
    <property type="component" value="Unassembled WGS sequence"/>
</dbReference>
<evidence type="ECO:0000313" key="2">
    <source>
        <dbReference type="Proteomes" id="UP001589700"/>
    </source>
</evidence>
<gene>
    <name evidence="1" type="ORF">ACFFVD_00485</name>
</gene>
<sequence>MTNSEHHGYDTAQELLFEGGFRRGQRGRRHSRAVSESSVGAVVVVVKISPGGDPVVHPVATLDVVPAIYPR</sequence>
<accession>A0ABV5JKP0</accession>
<protein>
    <submittedName>
        <fullName evidence="1">Uncharacterized protein</fullName>
    </submittedName>
</protein>
<dbReference type="RefSeq" id="WP_182632718.1">
    <property type="nucleotide sequence ID" value="NZ_JAALDM010000177.1"/>
</dbReference>
<dbReference type="EMBL" id="JBHMDY010000001">
    <property type="protein sequence ID" value="MFB9258276.1"/>
    <property type="molecule type" value="Genomic_DNA"/>
</dbReference>
<evidence type="ECO:0000313" key="1">
    <source>
        <dbReference type="EMBL" id="MFB9258276.1"/>
    </source>
</evidence>
<organism evidence="1 2">
    <name type="scientific">Dietzia aerolata</name>
    <dbReference type="NCBI Taxonomy" id="595984"/>
    <lineage>
        <taxon>Bacteria</taxon>
        <taxon>Bacillati</taxon>
        <taxon>Actinomycetota</taxon>
        <taxon>Actinomycetes</taxon>
        <taxon>Mycobacteriales</taxon>
        <taxon>Dietziaceae</taxon>
        <taxon>Dietzia</taxon>
    </lineage>
</organism>
<comment type="caution">
    <text evidence="1">The sequence shown here is derived from an EMBL/GenBank/DDBJ whole genome shotgun (WGS) entry which is preliminary data.</text>
</comment>
<reference evidence="1 2" key="1">
    <citation type="submission" date="2024-09" db="EMBL/GenBank/DDBJ databases">
        <authorList>
            <person name="Sun Q."/>
            <person name="Mori K."/>
        </authorList>
    </citation>
    <scope>NUCLEOTIDE SEQUENCE [LARGE SCALE GENOMIC DNA]</scope>
    <source>
        <strain evidence="1 2">CCM 7659</strain>
    </source>
</reference>
<proteinExistence type="predicted"/>